<evidence type="ECO:0000313" key="6">
    <source>
        <dbReference type="EMBL" id="GLS03043.1"/>
    </source>
</evidence>
<evidence type="ECO:0000313" key="7">
    <source>
        <dbReference type="Proteomes" id="UP001156836"/>
    </source>
</evidence>
<sequence length="284" mass="31783">MHITLRQLAVFVEVLKSGSTTQASVTLALSQSAVSAALSELEHQLDVKLFDRLGKRLVVNENARLLYPKAQALLEDASEIEQLFASEGGAFRLAASSTIGNYILPRAIARYRRDFPDVPLELHVGNSREVIQLVAEFKVDLGFIEGPCYMPEVLTRPWRDDELVIFCAPDHPAASQPATLETLSQAPWILRESGSGTREVLEHALLSQLPQFNLVMELGNSEAIKHAVRYGLGISCLSRRVVEEQLRDDSLVQIAYPPLHRPLYLIQHRSKRVSKALERFLTYC</sequence>
<dbReference type="Gene3D" id="3.40.190.290">
    <property type="match status" value="1"/>
</dbReference>
<keyword evidence="4" id="KW-0804">Transcription</keyword>
<gene>
    <name evidence="6" type="ORF">GCM10007860_01860</name>
</gene>
<dbReference type="InterPro" id="IPR049752">
    <property type="entry name" value="YeiE"/>
</dbReference>
<evidence type="ECO:0000256" key="2">
    <source>
        <dbReference type="ARBA" id="ARBA00023015"/>
    </source>
</evidence>
<feature type="domain" description="HTH lysR-type" evidence="5">
    <location>
        <begin position="3"/>
        <end position="60"/>
    </location>
</feature>
<dbReference type="InterPro" id="IPR036390">
    <property type="entry name" value="WH_DNA-bd_sf"/>
</dbReference>
<reference evidence="7" key="1">
    <citation type="journal article" date="2019" name="Int. J. Syst. Evol. Microbiol.">
        <title>The Global Catalogue of Microorganisms (GCM) 10K type strain sequencing project: providing services to taxonomists for standard genome sequencing and annotation.</title>
        <authorList>
            <consortium name="The Broad Institute Genomics Platform"/>
            <consortium name="The Broad Institute Genome Sequencing Center for Infectious Disease"/>
            <person name="Wu L."/>
            <person name="Ma J."/>
        </authorList>
    </citation>
    <scope>NUCLEOTIDE SEQUENCE [LARGE SCALE GENOMIC DNA]</scope>
    <source>
        <strain evidence="7">NBRC 104970</strain>
    </source>
</reference>
<dbReference type="InterPro" id="IPR005119">
    <property type="entry name" value="LysR_subst-bd"/>
</dbReference>
<dbReference type="SUPFAM" id="SSF46785">
    <property type="entry name" value="Winged helix' DNA-binding domain"/>
    <property type="match status" value="1"/>
</dbReference>
<dbReference type="PROSITE" id="PS50931">
    <property type="entry name" value="HTH_LYSR"/>
    <property type="match status" value="1"/>
</dbReference>
<dbReference type="InterPro" id="IPR000847">
    <property type="entry name" value="LysR_HTH_N"/>
</dbReference>
<organism evidence="6 7">
    <name type="scientific">Chitiniphilus shinanonensis</name>
    <dbReference type="NCBI Taxonomy" id="553088"/>
    <lineage>
        <taxon>Bacteria</taxon>
        <taxon>Pseudomonadati</taxon>
        <taxon>Pseudomonadota</taxon>
        <taxon>Betaproteobacteria</taxon>
        <taxon>Neisseriales</taxon>
        <taxon>Chitinibacteraceae</taxon>
        <taxon>Chitiniphilus</taxon>
    </lineage>
</organism>
<evidence type="ECO:0000256" key="1">
    <source>
        <dbReference type="ARBA" id="ARBA00009437"/>
    </source>
</evidence>
<keyword evidence="2" id="KW-0805">Transcription regulation</keyword>
<proteinExistence type="inferred from homology"/>
<dbReference type="InterPro" id="IPR036388">
    <property type="entry name" value="WH-like_DNA-bd_sf"/>
</dbReference>
<dbReference type="Pfam" id="PF03466">
    <property type="entry name" value="LysR_substrate"/>
    <property type="match status" value="1"/>
</dbReference>
<comment type="caution">
    <text evidence="6">The sequence shown here is derived from an EMBL/GenBank/DDBJ whole genome shotgun (WGS) entry which is preliminary data.</text>
</comment>
<dbReference type="PANTHER" id="PTHR30126">
    <property type="entry name" value="HTH-TYPE TRANSCRIPTIONAL REGULATOR"/>
    <property type="match status" value="1"/>
</dbReference>
<dbReference type="CDD" id="cd08420">
    <property type="entry name" value="PBP2_CysL_like"/>
    <property type="match status" value="1"/>
</dbReference>
<dbReference type="PRINTS" id="PR00039">
    <property type="entry name" value="HTHLYSR"/>
</dbReference>
<accession>A0ABQ6BM72</accession>
<name>A0ABQ6BM72_9NEIS</name>
<evidence type="ECO:0000259" key="5">
    <source>
        <dbReference type="PROSITE" id="PS50931"/>
    </source>
</evidence>
<dbReference type="Proteomes" id="UP001156836">
    <property type="component" value="Unassembled WGS sequence"/>
</dbReference>
<dbReference type="RefSeq" id="WP_018748341.1">
    <property type="nucleotide sequence ID" value="NZ_BSOZ01000002.1"/>
</dbReference>
<dbReference type="EMBL" id="BSOZ01000002">
    <property type="protein sequence ID" value="GLS03043.1"/>
    <property type="molecule type" value="Genomic_DNA"/>
</dbReference>
<dbReference type="Pfam" id="PF00126">
    <property type="entry name" value="HTH_1"/>
    <property type="match status" value="1"/>
</dbReference>
<comment type="similarity">
    <text evidence="1">Belongs to the LysR transcriptional regulatory family.</text>
</comment>
<keyword evidence="7" id="KW-1185">Reference proteome</keyword>
<dbReference type="NCBIfam" id="NF008095">
    <property type="entry name" value="PRK10837.1"/>
    <property type="match status" value="1"/>
</dbReference>
<dbReference type="NCBIfam" id="NF040889">
    <property type="entry name" value="trans_reg_YeiE"/>
    <property type="match status" value="1"/>
</dbReference>
<protein>
    <submittedName>
        <fullName evidence="6">LysR family transcriptional regulator</fullName>
    </submittedName>
</protein>
<keyword evidence="3" id="KW-0238">DNA-binding</keyword>
<evidence type="ECO:0000256" key="4">
    <source>
        <dbReference type="ARBA" id="ARBA00023163"/>
    </source>
</evidence>
<evidence type="ECO:0000256" key="3">
    <source>
        <dbReference type="ARBA" id="ARBA00023125"/>
    </source>
</evidence>
<dbReference type="PANTHER" id="PTHR30126:SF94">
    <property type="entry name" value="LYSR FAMILY TRANSCRIPTIONAL REGULATOR"/>
    <property type="match status" value="1"/>
</dbReference>
<dbReference type="Gene3D" id="1.10.10.10">
    <property type="entry name" value="Winged helix-like DNA-binding domain superfamily/Winged helix DNA-binding domain"/>
    <property type="match status" value="1"/>
</dbReference>
<dbReference type="SUPFAM" id="SSF53850">
    <property type="entry name" value="Periplasmic binding protein-like II"/>
    <property type="match status" value="1"/>
</dbReference>